<evidence type="ECO:0000313" key="1">
    <source>
        <dbReference type="EMBL" id="MPV86443.1"/>
    </source>
</evidence>
<proteinExistence type="predicted"/>
<evidence type="ECO:0000313" key="2">
    <source>
        <dbReference type="Proteomes" id="UP000471298"/>
    </source>
</evidence>
<dbReference type="SUPFAM" id="SSF48452">
    <property type="entry name" value="TPR-like"/>
    <property type="match status" value="1"/>
</dbReference>
<dbReference type="InterPro" id="IPR010323">
    <property type="entry name" value="DUF924"/>
</dbReference>
<dbReference type="Gene3D" id="1.20.58.320">
    <property type="entry name" value="TPR-like"/>
    <property type="match status" value="1"/>
</dbReference>
<dbReference type="AlphaFoldDB" id="A0A6N7EWZ1"/>
<gene>
    <name evidence="1" type="ORF">GCU85_06830</name>
</gene>
<dbReference type="EMBL" id="WHNW01000007">
    <property type="protein sequence ID" value="MPV86443.1"/>
    <property type="molecule type" value="Genomic_DNA"/>
</dbReference>
<comment type="caution">
    <text evidence="1">The sequence shown here is derived from an EMBL/GenBank/DDBJ whole genome shotgun (WGS) entry which is preliminary data.</text>
</comment>
<dbReference type="InterPro" id="IPR011990">
    <property type="entry name" value="TPR-like_helical_dom_sf"/>
</dbReference>
<dbReference type="RefSeq" id="WP_152810437.1">
    <property type="nucleotide sequence ID" value="NZ_WHNW01000007.1"/>
</dbReference>
<protein>
    <submittedName>
        <fullName evidence="1">DUF924 family protein</fullName>
    </submittedName>
</protein>
<dbReference type="InParanoid" id="A0A6N7EWZ1"/>
<organism evidence="1 2">
    <name type="scientific">Ostreibacterium oceani</name>
    <dbReference type="NCBI Taxonomy" id="2654998"/>
    <lineage>
        <taxon>Bacteria</taxon>
        <taxon>Pseudomonadati</taxon>
        <taxon>Pseudomonadota</taxon>
        <taxon>Gammaproteobacteria</taxon>
        <taxon>Cardiobacteriales</taxon>
        <taxon>Ostreibacteriaceae</taxon>
        <taxon>Ostreibacterium</taxon>
    </lineage>
</organism>
<dbReference type="Proteomes" id="UP000471298">
    <property type="component" value="Unassembled WGS sequence"/>
</dbReference>
<sequence>MTYHDVIAFWFHEIDSKQWWIKDVQFDSVIRKRFGDLHKKANANELFAWRDNALGSLAEIIVLDQFSRHMYRDTALAFASDALALALSQQAIAKGFDQALPQNQRGFMYLPFMHSESSVIHATALELYESLGNPENIAFELKHKAIIDRFGRYPHRNAILGRQTTQEEHAFLTQPDSSF</sequence>
<accession>A0A6N7EWZ1</accession>
<reference evidence="1 2" key="1">
    <citation type="submission" date="2019-10" db="EMBL/GenBank/DDBJ databases">
        <title>Cardiobacteriales fam. a chemoheterotrophic member of the order Cardiobacteriales, and proposal of Cardiobacteriales fam. nov.</title>
        <authorList>
            <person name="Wang C."/>
        </authorList>
    </citation>
    <scope>NUCLEOTIDE SEQUENCE [LARGE SCALE GENOMIC DNA]</scope>
    <source>
        <strain evidence="1 2">ML27</strain>
    </source>
</reference>
<dbReference type="Pfam" id="PF06041">
    <property type="entry name" value="DUF924"/>
    <property type="match status" value="1"/>
</dbReference>
<keyword evidence="2" id="KW-1185">Reference proteome</keyword>
<dbReference type="Gene3D" id="1.25.40.10">
    <property type="entry name" value="Tetratricopeptide repeat domain"/>
    <property type="match status" value="1"/>
</dbReference>
<name>A0A6N7EWZ1_9GAMM</name>